<evidence type="ECO:0000256" key="5">
    <source>
        <dbReference type="PROSITE-ProRule" id="PRU01248"/>
    </source>
</evidence>
<dbReference type="InterPro" id="IPR004107">
    <property type="entry name" value="Integrase_SAM-like_N"/>
</dbReference>
<evidence type="ECO:0000256" key="2">
    <source>
        <dbReference type="ARBA" id="ARBA00022908"/>
    </source>
</evidence>
<sequence length="386" mass="42867">MPTIKLTKSQVDLLGSNGGPDAIHWDASLPGFGVRVKASGVKSFVVQYRNRNTGRSRRQTIGQYGPLLSFVEAKEAARSILADAARGADPVEDVRARRAAPTVRELSIRYLEEHAIPKKRPSSVRNDRSMLDLYILPRLGRRKVFEIGPEDIQTLHNGLRATPYQANRTLALLSKMLSLAVRWRLRPDNPAVGIEKYVEEKRYRWLSDAELGRLTKALDAHPNQIAADAIRLQLLTGARIGEVLSAQWGDFDLDRGVWTKPSHHTKQKRTEHLPLSRATVALVSGMKAQRGETSSFLCPGRNTSVPISDLKAFWRSVTSAANLEDYRIHDNRHTHASHLVSSGMSLPIVGRLLGHTNPSTTQRYAHLSDDPLRAAAEIMGAKLGKN</sequence>
<feature type="domain" description="Core-binding (CB)" evidence="7">
    <location>
        <begin position="101"/>
        <end position="181"/>
    </location>
</feature>
<dbReference type="CDD" id="cd00796">
    <property type="entry name" value="INT_Rci_Hp1_C"/>
    <property type="match status" value="1"/>
</dbReference>
<feature type="domain" description="Tyr recombinase" evidence="6">
    <location>
        <begin position="201"/>
        <end position="377"/>
    </location>
</feature>
<evidence type="ECO:0000259" key="6">
    <source>
        <dbReference type="PROSITE" id="PS51898"/>
    </source>
</evidence>
<name>A0A2R8BM99_9RHOB</name>
<evidence type="ECO:0000256" key="4">
    <source>
        <dbReference type="ARBA" id="ARBA00023172"/>
    </source>
</evidence>
<evidence type="ECO:0000256" key="3">
    <source>
        <dbReference type="ARBA" id="ARBA00023125"/>
    </source>
</evidence>
<dbReference type="PANTHER" id="PTHR30629">
    <property type="entry name" value="PROPHAGE INTEGRASE"/>
    <property type="match status" value="1"/>
</dbReference>
<dbReference type="InterPro" id="IPR044068">
    <property type="entry name" value="CB"/>
</dbReference>
<dbReference type="Proteomes" id="UP000244924">
    <property type="component" value="Unassembled WGS sequence"/>
</dbReference>
<keyword evidence="9" id="KW-1185">Reference proteome</keyword>
<dbReference type="InterPro" id="IPR013762">
    <property type="entry name" value="Integrase-like_cat_sf"/>
</dbReference>
<dbReference type="PROSITE" id="PS51900">
    <property type="entry name" value="CB"/>
    <property type="match status" value="1"/>
</dbReference>
<evidence type="ECO:0000313" key="9">
    <source>
        <dbReference type="Proteomes" id="UP000244924"/>
    </source>
</evidence>
<dbReference type="Gene3D" id="1.10.150.130">
    <property type="match status" value="1"/>
</dbReference>
<protein>
    <submittedName>
        <fullName evidence="8">Prophage integrase IntS</fullName>
    </submittedName>
</protein>
<dbReference type="InterPro" id="IPR025166">
    <property type="entry name" value="Integrase_DNA_bind_dom"/>
</dbReference>
<dbReference type="SUPFAM" id="SSF56349">
    <property type="entry name" value="DNA breaking-rejoining enzymes"/>
    <property type="match status" value="1"/>
</dbReference>
<dbReference type="Pfam" id="PF14659">
    <property type="entry name" value="Phage_int_SAM_3"/>
    <property type="match status" value="1"/>
</dbReference>
<dbReference type="PROSITE" id="PS51898">
    <property type="entry name" value="TYR_RECOMBINASE"/>
    <property type="match status" value="1"/>
</dbReference>
<dbReference type="PANTHER" id="PTHR30629:SF2">
    <property type="entry name" value="PROPHAGE INTEGRASE INTS-RELATED"/>
    <property type="match status" value="1"/>
</dbReference>
<keyword evidence="3 5" id="KW-0238">DNA-binding</keyword>
<evidence type="ECO:0000256" key="1">
    <source>
        <dbReference type="ARBA" id="ARBA00008857"/>
    </source>
</evidence>
<dbReference type="RefSeq" id="WP_108854681.1">
    <property type="nucleotide sequence ID" value="NZ_OMOQ01000003.1"/>
</dbReference>
<dbReference type="InterPro" id="IPR038488">
    <property type="entry name" value="Integrase_DNA-bd_sf"/>
</dbReference>
<proteinExistence type="inferred from homology"/>
<dbReference type="GO" id="GO:0003677">
    <property type="term" value="F:DNA binding"/>
    <property type="evidence" value="ECO:0007669"/>
    <property type="project" value="UniProtKB-UniRule"/>
</dbReference>
<dbReference type="AlphaFoldDB" id="A0A2R8BM99"/>
<keyword evidence="2" id="KW-0229">DNA integration</keyword>
<dbReference type="InterPro" id="IPR011010">
    <property type="entry name" value="DNA_brk_join_enz"/>
</dbReference>
<dbReference type="EMBL" id="OMOQ01000003">
    <property type="protein sequence ID" value="SPH24421.1"/>
    <property type="molecule type" value="Genomic_DNA"/>
</dbReference>
<gene>
    <name evidence="8" type="primary">intS</name>
    <name evidence="8" type="ORF">DEA8626_03473</name>
</gene>
<comment type="similarity">
    <text evidence="1">Belongs to the 'phage' integrase family.</text>
</comment>
<evidence type="ECO:0000259" key="7">
    <source>
        <dbReference type="PROSITE" id="PS51900"/>
    </source>
</evidence>
<reference evidence="8 9" key="1">
    <citation type="submission" date="2018-03" db="EMBL/GenBank/DDBJ databases">
        <authorList>
            <person name="Keele B.F."/>
        </authorList>
    </citation>
    <scope>NUCLEOTIDE SEQUENCE [LARGE SCALE GENOMIC DNA]</scope>
    <source>
        <strain evidence="8 9">CECT 8626</strain>
    </source>
</reference>
<accession>A0A2R8BM99</accession>
<dbReference type="GO" id="GO:0015074">
    <property type="term" value="P:DNA integration"/>
    <property type="evidence" value="ECO:0007669"/>
    <property type="project" value="UniProtKB-KW"/>
</dbReference>
<dbReference type="Pfam" id="PF00589">
    <property type="entry name" value="Phage_integrase"/>
    <property type="match status" value="1"/>
</dbReference>
<dbReference type="GO" id="GO:0006310">
    <property type="term" value="P:DNA recombination"/>
    <property type="evidence" value="ECO:0007669"/>
    <property type="project" value="UniProtKB-KW"/>
</dbReference>
<dbReference type="Gene3D" id="3.30.160.390">
    <property type="entry name" value="Integrase, DNA-binding domain"/>
    <property type="match status" value="1"/>
</dbReference>
<keyword evidence="4" id="KW-0233">DNA recombination</keyword>
<dbReference type="Pfam" id="PF13356">
    <property type="entry name" value="Arm-DNA-bind_3"/>
    <property type="match status" value="1"/>
</dbReference>
<dbReference type="OrthoDB" id="6388170at2"/>
<dbReference type="InterPro" id="IPR002104">
    <property type="entry name" value="Integrase_catalytic"/>
</dbReference>
<dbReference type="Gene3D" id="1.10.443.10">
    <property type="entry name" value="Intergrase catalytic core"/>
    <property type="match status" value="1"/>
</dbReference>
<dbReference type="InterPro" id="IPR050808">
    <property type="entry name" value="Phage_Integrase"/>
</dbReference>
<evidence type="ECO:0000313" key="8">
    <source>
        <dbReference type="EMBL" id="SPH24421.1"/>
    </source>
</evidence>
<dbReference type="InterPro" id="IPR010998">
    <property type="entry name" value="Integrase_recombinase_N"/>
</dbReference>
<organism evidence="8 9">
    <name type="scientific">Albidovulum aquaemixtae</name>
    <dbReference type="NCBI Taxonomy" id="1542388"/>
    <lineage>
        <taxon>Bacteria</taxon>
        <taxon>Pseudomonadati</taxon>
        <taxon>Pseudomonadota</taxon>
        <taxon>Alphaproteobacteria</taxon>
        <taxon>Rhodobacterales</taxon>
        <taxon>Paracoccaceae</taxon>
        <taxon>Albidovulum</taxon>
    </lineage>
</organism>